<reference evidence="2" key="1">
    <citation type="thesis" date="2020" institute="ProQuest LLC" country="789 East Eisenhower Parkway, Ann Arbor, MI, USA">
        <title>Comparative Genomics and Chromosome Evolution.</title>
        <authorList>
            <person name="Mudd A.B."/>
        </authorList>
    </citation>
    <scope>NUCLEOTIDE SEQUENCE</scope>
    <source>
        <strain evidence="2">HN-11 Male</strain>
        <tissue evidence="2">Kidney and liver</tissue>
    </source>
</reference>
<accession>A0A8J6FAR3</accession>
<comment type="caution">
    <text evidence="2">The sequence shown here is derived from an EMBL/GenBank/DDBJ whole genome shotgun (WGS) entry which is preliminary data.</text>
</comment>
<name>A0A8J6FAR3_ELECQ</name>
<keyword evidence="1" id="KW-1133">Transmembrane helix</keyword>
<organism evidence="2 3">
    <name type="scientific">Eleutherodactylus coqui</name>
    <name type="common">Puerto Rican coqui</name>
    <dbReference type="NCBI Taxonomy" id="57060"/>
    <lineage>
        <taxon>Eukaryota</taxon>
        <taxon>Metazoa</taxon>
        <taxon>Chordata</taxon>
        <taxon>Craniata</taxon>
        <taxon>Vertebrata</taxon>
        <taxon>Euteleostomi</taxon>
        <taxon>Amphibia</taxon>
        <taxon>Batrachia</taxon>
        <taxon>Anura</taxon>
        <taxon>Neobatrachia</taxon>
        <taxon>Hyloidea</taxon>
        <taxon>Eleutherodactylidae</taxon>
        <taxon>Eleutherodactylinae</taxon>
        <taxon>Eleutherodactylus</taxon>
        <taxon>Eleutherodactylus</taxon>
    </lineage>
</organism>
<evidence type="ECO:0000313" key="2">
    <source>
        <dbReference type="EMBL" id="KAG9483881.1"/>
    </source>
</evidence>
<keyword evidence="3" id="KW-1185">Reference proteome</keyword>
<dbReference type="EMBL" id="WNTK01000005">
    <property type="protein sequence ID" value="KAG9483881.1"/>
    <property type="molecule type" value="Genomic_DNA"/>
</dbReference>
<evidence type="ECO:0000256" key="1">
    <source>
        <dbReference type="SAM" id="Phobius"/>
    </source>
</evidence>
<dbReference type="Proteomes" id="UP000770717">
    <property type="component" value="Unassembled WGS sequence"/>
</dbReference>
<feature type="transmembrane region" description="Helical" evidence="1">
    <location>
        <begin position="7"/>
        <end position="31"/>
    </location>
</feature>
<gene>
    <name evidence="2" type="ORF">GDO78_009675</name>
</gene>
<keyword evidence="1" id="KW-0472">Membrane</keyword>
<dbReference type="AlphaFoldDB" id="A0A8J6FAR3"/>
<proteinExistence type="predicted"/>
<evidence type="ECO:0000313" key="3">
    <source>
        <dbReference type="Proteomes" id="UP000770717"/>
    </source>
</evidence>
<keyword evidence="1" id="KW-0812">Transmembrane</keyword>
<protein>
    <submittedName>
        <fullName evidence="2">Uncharacterized protein</fullName>
    </submittedName>
</protein>
<sequence length="96" mass="11623">MDRDRTTIFFVCIWCLVDSYGSFLLTIYFYLQMACQESDVESLKILQVELWYVLQWTTQYKLYRKLFCKAAFTQPYYLRNVVPVLWLSILTCQQDC</sequence>